<dbReference type="Proteomes" id="UP001057402">
    <property type="component" value="Chromosome 12"/>
</dbReference>
<protein>
    <submittedName>
        <fullName evidence="1">Uncharacterized protein</fullName>
    </submittedName>
</protein>
<proteinExistence type="predicted"/>
<sequence>MDGPKLCSLFFMHLLAIHDNSVLRRMLLLYLSSSYASFHSFCVLIARMKEFPSCFTEGAVQVSDASPSLRTSPSKTPRVLVTCVYLSTSTPRRCWITVTWFKMIVGHGLAVSVHRSETSMSPARCLCKVEIKPRLFSMRRGSKTVQAVELYWDFWNSNFGLGPEPVHGFYVVVVLETEVLLLLGDMKKEAWKRVKRDPPTRCDTILLSKRVNLVGKKCFLTKAQFFDVGRSYDLVIECDKATLGDHSLFIRIDDKLVMEVNRLQWNFRGNQTISVDGLQVEVYWDIHDWLFGYDSTGSNGHNTGTNGVFMFKTSYPYGDENSQRSTGTGDYDSWASVWSSSQESSGLQESGFSLILLARKNN</sequence>
<evidence type="ECO:0000313" key="1">
    <source>
        <dbReference type="EMBL" id="KAI4304489.1"/>
    </source>
</evidence>
<gene>
    <name evidence="1" type="ORF">MLD38_039989</name>
</gene>
<organism evidence="1 2">
    <name type="scientific">Melastoma candidum</name>
    <dbReference type="NCBI Taxonomy" id="119954"/>
    <lineage>
        <taxon>Eukaryota</taxon>
        <taxon>Viridiplantae</taxon>
        <taxon>Streptophyta</taxon>
        <taxon>Embryophyta</taxon>
        <taxon>Tracheophyta</taxon>
        <taxon>Spermatophyta</taxon>
        <taxon>Magnoliopsida</taxon>
        <taxon>eudicotyledons</taxon>
        <taxon>Gunneridae</taxon>
        <taxon>Pentapetalae</taxon>
        <taxon>rosids</taxon>
        <taxon>malvids</taxon>
        <taxon>Myrtales</taxon>
        <taxon>Melastomataceae</taxon>
        <taxon>Melastomatoideae</taxon>
        <taxon>Melastomateae</taxon>
        <taxon>Melastoma</taxon>
    </lineage>
</organism>
<keyword evidence="2" id="KW-1185">Reference proteome</keyword>
<reference evidence="2" key="1">
    <citation type="journal article" date="2023" name="Front. Plant Sci.">
        <title>Chromosomal-level genome assembly of Melastoma candidum provides insights into trichome evolution.</title>
        <authorList>
            <person name="Zhong Y."/>
            <person name="Wu W."/>
            <person name="Sun C."/>
            <person name="Zou P."/>
            <person name="Liu Y."/>
            <person name="Dai S."/>
            <person name="Zhou R."/>
        </authorList>
    </citation>
    <scope>NUCLEOTIDE SEQUENCE [LARGE SCALE GENOMIC DNA]</scope>
</reference>
<comment type="caution">
    <text evidence="1">The sequence shown here is derived from an EMBL/GenBank/DDBJ whole genome shotgun (WGS) entry which is preliminary data.</text>
</comment>
<dbReference type="EMBL" id="CM042891">
    <property type="protein sequence ID" value="KAI4304489.1"/>
    <property type="molecule type" value="Genomic_DNA"/>
</dbReference>
<name>A0ACB9L3Y4_9MYRT</name>
<evidence type="ECO:0000313" key="2">
    <source>
        <dbReference type="Proteomes" id="UP001057402"/>
    </source>
</evidence>
<accession>A0ACB9L3Y4</accession>